<keyword evidence="1" id="KW-0732">Signal</keyword>
<keyword evidence="3" id="KW-1185">Reference proteome</keyword>
<dbReference type="GeneTree" id="ENSGT00940000155816"/>
<name>A0A8C6GCI4_MUSSI</name>
<protein>
    <submittedName>
        <fullName evidence="2">RasGEF domain family, member 1B</fullName>
    </submittedName>
</protein>
<organism evidence="2 3">
    <name type="scientific">Mus spicilegus</name>
    <name type="common">Mound-building mouse</name>
    <dbReference type="NCBI Taxonomy" id="10103"/>
    <lineage>
        <taxon>Eukaryota</taxon>
        <taxon>Metazoa</taxon>
        <taxon>Chordata</taxon>
        <taxon>Craniata</taxon>
        <taxon>Vertebrata</taxon>
        <taxon>Euteleostomi</taxon>
        <taxon>Mammalia</taxon>
        <taxon>Eutheria</taxon>
        <taxon>Euarchontoglires</taxon>
        <taxon>Glires</taxon>
        <taxon>Rodentia</taxon>
        <taxon>Myomorpha</taxon>
        <taxon>Muroidea</taxon>
        <taxon>Muridae</taxon>
        <taxon>Murinae</taxon>
        <taxon>Mus</taxon>
        <taxon>Mus</taxon>
    </lineage>
</organism>
<feature type="signal peptide" evidence="1">
    <location>
        <begin position="1"/>
        <end position="17"/>
    </location>
</feature>
<evidence type="ECO:0000313" key="3">
    <source>
        <dbReference type="Proteomes" id="UP000694415"/>
    </source>
</evidence>
<reference evidence="2" key="1">
    <citation type="submission" date="2025-08" db="UniProtKB">
        <authorList>
            <consortium name="Ensembl"/>
        </authorList>
    </citation>
    <scope>IDENTIFICATION</scope>
</reference>
<proteinExistence type="predicted"/>
<dbReference type="Proteomes" id="UP000694415">
    <property type="component" value="Unplaced"/>
</dbReference>
<dbReference type="Ensembl" id="ENSMSIT00000005075.1">
    <property type="protein sequence ID" value="ENSMSIP00000003992.1"/>
    <property type="gene ID" value="ENSMSIG00000003577.1"/>
</dbReference>
<sequence>MAKFLAALLGCTLPSKGASPVLEGTIFSTLAGEKSSSDYSKEQQWKPVYCSLAAMCLSNPLIEKPGGKIPTKTPNISALPLAIFIHPLKTFILPCSFVQTATSETTHFACLSMSWS</sequence>
<evidence type="ECO:0000313" key="2">
    <source>
        <dbReference type="Ensembl" id="ENSMSIP00000003992.1"/>
    </source>
</evidence>
<dbReference type="AlphaFoldDB" id="A0A8C6GCI4"/>
<accession>A0A8C6GCI4</accession>
<evidence type="ECO:0000256" key="1">
    <source>
        <dbReference type="SAM" id="SignalP"/>
    </source>
</evidence>
<reference evidence="2" key="2">
    <citation type="submission" date="2025-09" db="UniProtKB">
        <authorList>
            <consortium name="Ensembl"/>
        </authorList>
    </citation>
    <scope>IDENTIFICATION</scope>
</reference>
<feature type="chain" id="PRO_5034555665" evidence="1">
    <location>
        <begin position="18"/>
        <end position="116"/>
    </location>
</feature>